<comment type="subcellular location">
    <subcellularLocation>
        <location evidence="1">Secreted</location>
    </subcellularLocation>
</comment>
<evidence type="ECO:0000256" key="6">
    <source>
        <dbReference type="ARBA" id="ARBA00023180"/>
    </source>
</evidence>
<evidence type="ECO:0000256" key="2">
    <source>
        <dbReference type="ARBA" id="ARBA00011245"/>
    </source>
</evidence>
<gene>
    <name evidence="18" type="ORF">BZ3500_MVSOF-1268-A1-R1_CHR3-3G06391</name>
</gene>
<dbReference type="GO" id="GO:0005576">
    <property type="term" value="C:extracellular region"/>
    <property type="evidence" value="ECO:0007669"/>
    <property type="project" value="UniProtKB-SubCell"/>
</dbReference>
<dbReference type="InterPro" id="IPR029033">
    <property type="entry name" value="His_PPase_superfam"/>
</dbReference>
<dbReference type="GO" id="GO:0016158">
    <property type="term" value="F:inositol hexakisphosphate 3-phosphatase activity"/>
    <property type="evidence" value="ECO:0007669"/>
    <property type="project" value="UniProtKB-EC"/>
</dbReference>
<reference evidence="19" key="1">
    <citation type="submission" date="2016-10" db="EMBL/GenBank/DDBJ databases">
        <authorList>
            <person name="Jeantristanb JTB J.-T."/>
            <person name="Ricardo R."/>
        </authorList>
    </citation>
    <scope>NUCLEOTIDE SEQUENCE [LARGE SCALE GENOMIC DNA]</scope>
</reference>
<keyword evidence="19" id="KW-1185">Reference proteome</keyword>
<feature type="disulfide bond" evidence="16">
    <location>
        <begin position="60"/>
        <end position="376"/>
    </location>
</feature>
<comment type="catalytic activity">
    <reaction evidence="9">
        <text>1D-myo-inositol 1,2,5,6-tetrakisphosphate + H2O = 1D-myo-inositol 1,2,6-trisphosphate + phosphate</text>
        <dbReference type="Rhea" id="RHEA:77119"/>
        <dbReference type="ChEBI" id="CHEBI:15377"/>
        <dbReference type="ChEBI" id="CHEBI:43474"/>
        <dbReference type="ChEBI" id="CHEBI:195535"/>
        <dbReference type="ChEBI" id="CHEBI:195537"/>
    </reaction>
    <physiologicalReaction direction="left-to-right" evidence="9">
        <dbReference type="Rhea" id="RHEA:77120"/>
    </physiologicalReaction>
</comment>
<dbReference type="EMBL" id="FMWP01000094">
    <property type="protein sequence ID" value="SCZ97818.1"/>
    <property type="molecule type" value="Genomic_DNA"/>
</dbReference>
<evidence type="ECO:0000256" key="12">
    <source>
        <dbReference type="ARBA" id="ARBA00043748"/>
    </source>
</evidence>
<evidence type="ECO:0000256" key="4">
    <source>
        <dbReference type="ARBA" id="ARBA00022801"/>
    </source>
</evidence>
<dbReference type="Pfam" id="PF00328">
    <property type="entry name" value="His_Phos_2"/>
    <property type="match status" value="1"/>
</dbReference>
<evidence type="ECO:0000256" key="3">
    <source>
        <dbReference type="ARBA" id="ARBA00022525"/>
    </source>
</evidence>
<comment type="subunit">
    <text evidence="2">Monomer.</text>
</comment>
<evidence type="ECO:0000256" key="9">
    <source>
        <dbReference type="ARBA" id="ARBA00043670"/>
    </source>
</evidence>
<dbReference type="PIRSF" id="PIRSF000894">
    <property type="entry name" value="Acid_phosphatase"/>
    <property type="match status" value="1"/>
</dbReference>
<evidence type="ECO:0000313" key="18">
    <source>
        <dbReference type="EMBL" id="SCZ97818.1"/>
    </source>
</evidence>
<feature type="signal peptide" evidence="17">
    <location>
        <begin position="1"/>
        <end position="32"/>
    </location>
</feature>
<keyword evidence="3" id="KW-0964">Secreted</keyword>
<keyword evidence="4" id="KW-0378">Hydrolase</keyword>
<comment type="catalytic activity">
    <reaction evidence="12">
        <text>1D-myo-inositol 1,2,4,5,6-pentakisphosphate + H2O = 1D-myo-inositol 1,2,5,6-tetrakisphosphate + phosphate</text>
        <dbReference type="Rhea" id="RHEA:77115"/>
        <dbReference type="ChEBI" id="CHEBI:15377"/>
        <dbReference type="ChEBI" id="CHEBI:43474"/>
        <dbReference type="ChEBI" id="CHEBI:57798"/>
        <dbReference type="ChEBI" id="CHEBI:195535"/>
    </reaction>
    <physiologicalReaction direction="left-to-right" evidence="12">
        <dbReference type="Rhea" id="RHEA:77116"/>
    </physiologicalReaction>
</comment>
<evidence type="ECO:0000256" key="13">
    <source>
        <dbReference type="ARBA" id="ARBA00043788"/>
    </source>
</evidence>
<proteinExistence type="predicted"/>
<feature type="disulfide bond" evidence="16">
    <location>
        <begin position="247"/>
        <end position="261"/>
    </location>
</feature>
<comment type="catalytic activity">
    <reaction evidence="10">
        <text>1D-myo-inositol 1,2-bisphosphate + H2O = 1D-myo-inositol 2-phosphate + phosphate</text>
        <dbReference type="Rhea" id="RHEA:77135"/>
        <dbReference type="ChEBI" id="CHEBI:15377"/>
        <dbReference type="ChEBI" id="CHEBI:43474"/>
        <dbReference type="ChEBI" id="CHEBI:84142"/>
        <dbReference type="ChEBI" id="CHEBI:195539"/>
    </reaction>
    <physiologicalReaction direction="left-to-right" evidence="10">
        <dbReference type="Rhea" id="RHEA:77136"/>
    </physiologicalReaction>
</comment>
<organism evidence="18 19">
    <name type="scientific">Microbotryum saponariae</name>
    <dbReference type="NCBI Taxonomy" id="289078"/>
    <lineage>
        <taxon>Eukaryota</taxon>
        <taxon>Fungi</taxon>
        <taxon>Dikarya</taxon>
        <taxon>Basidiomycota</taxon>
        <taxon>Pucciniomycotina</taxon>
        <taxon>Microbotryomycetes</taxon>
        <taxon>Microbotryales</taxon>
        <taxon>Microbotryaceae</taxon>
        <taxon>Microbotryum</taxon>
    </lineage>
</organism>
<evidence type="ECO:0000256" key="15">
    <source>
        <dbReference type="ARBA" id="ARBA00044262"/>
    </source>
</evidence>
<dbReference type="OrthoDB" id="6509975at2759"/>
<dbReference type="AlphaFoldDB" id="A0A2X0KZ85"/>
<evidence type="ECO:0000256" key="8">
    <source>
        <dbReference type="ARBA" id="ARBA00042300"/>
    </source>
</evidence>
<dbReference type="Gene3D" id="3.40.50.1240">
    <property type="entry name" value="Phosphoglycerate mutase-like"/>
    <property type="match status" value="1"/>
</dbReference>
<evidence type="ECO:0000256" key="11">
    <source>
        <dbReference type="ARBA" id="ARBA00043721"/>
    </source>
</evidence>
<feature type="chain" id="PRO_5030060118" description="Phytase A" evidence="17">
    <location>
        <begin position="33"/>
        <end position="450"/>
    </location>
</feature>
<dbReference type="SUPFAM" id="SSF53254">
    <property type="entry name" value="Phosphoglycerate mutase-like"/>
    <property type="match status" value="1"/>
</dbReference>
<feature type="disulfide bond" evidence="16">
    <location>
        <begin position="411"/>
        <end position="423"/>
    </location>
</feature>
<dbReference type="PANTHER" id="PTHR20963">
    <property type="entry name" value="MULTIPLE INOSITOL POLYPHOSPHATE PHOSPHATASE-RELATED"/>
    <property type="match status" value="1"/>
</dbReference>
<evidence type="ECO:0000256" key="1">
    <source>
        <dbReference type="ARBA" id="ARBA00004613"/>
    </source>
</evidence>
<name>A0A2X0KZ85_9BASI</name>
<evidence type="ECO:0000256" key="10">
    <source>
        <dbReference type="ARBA" id="ARBA00043675"/>
    </source>
</evidence>
<dbReference type="Proteomes" id="UP000249723">
    <property type="component" value="Unassembled WGS sequence"/>
</dbReference>
<dbReference type="GO" id="GO:0003993">
    <property type="term" value="F:acid phosphatase activity"/>
    <property type="evidence" value="ECO:0007669"/>
    <property type="project" value="TreeGrafter"/>
</dbReference>
<comment type="catalytic activity">
    <reaction evidence="13">
        <text>1D-myo-inositol hexakisphosphate + H2O = 1D-myo-inositol 1,2,4,5,6-pentakisphosphate + phosphate</text>
        <dbReference type="Rhea" id="RHEA:16989"/>
        <dbReference type="ChEBI" id="CHEBI:15377"/>
        <dbReference type="ChEBI" id="CHEBI:43474"/>
        <dbReference type="ChEBI" id="CHEBI:57798"/>
        <dbReference type="ChEBI" id="CHEBI:58130"/>
        <dbReference type="EC" id="3.1.3.8"/>
    </reaction>
    <physiologicalReaction direction="left-to-right" evidence="13">
        <dbReference type="Rhea" id="RHEA:16990"/>
    </physiologicalReaction>
</comment>
<evidence type="ECO:0000256" key="16">
    <source>
        <dbReference type="PIRSR" id="PIRSR000894-2"/>
    </source>
</evidence>
<evidence type="ECO:0000256" key="17">
    <source>
        <dbReference type="SAM" id="SignalP"/>
    </source>
</evidence>
<keyword evidence="6" id="KW-0325">Glycoprotein</keyword>
<dbReference type="InterPro" id="IPR016274">
    <property type="entry name" value="Histidine_acid_Pase_euk"/>
</dbReference>
<sequence length="450" mass="49345">MIALTSDRKRTVARTWTATILMMVLASDLVSAADPLYKSNSGQNSAYTPVAEYKKYSEHCAMKQVHLLQTPGARQPAPNPSASMQATLAKVINKTHYARSEMAFLANYTYNLGDEGSLIPFGASQLYDAGSTIGKRYCSGPLGKVFCGTPFLRSSSSTRLRESAGNWSEGFLSSQYTKTPIQTSVIISETSDSRNTLSNNCPNLVSIVPDAQDEWRAVWTPAVVQRLQSEESYGLNSTDVLNFAYLCAFDSYAINATSPFCGLFKSYEWAYIEYDGDLDKYYGNAYPGAPLSRSQGAGYVNELLARLTSDRSYVDKDTTQFYADVGYNNLMLAVFGILGFFQDDPLSTTLPCPMRSFVSSKMVPFAGRMVVESLDCSGAFEGGYWGKIFKGRTDFVRVMVNDQAMDLTSLCGQSKVTERGTYCTRSAFVEALAKANAVATKEFEGCGFGK</sequence>
<dbReference type="CDD" id="cd07061">
    <property type="entry name" value="HP_HAP_like"/>
    <property type="match status" value="1"/>
</dbReference>
<accession>A0A2X0KZ85</accession>
<evidence type="ECO:0000313" key="19">
    <source>
        <dbReference type="Proteomes" id="UP000249723"/>
    </source>
</evidence>
<evidence type="ECO:0000256" key="7">
    <source>
        <dbReference type="ARBA" id="ARBA00041857"/>
    </source>
</evidence>
<keyword evidence="17" id="KW-0732">Signal</keyword>
<comment type="catalytic activity">
    <reaction evidence="11">
        <text>1D-myo-inositol 1,2,6-trisphosphate + H2O = 1D-myo-inositol 1,2-bisphosphate + phosphate</text>
        <dbReference type="Rhea" id="RHEA:77131"/>
        <dbReference type="ChEBI" id="CHEBI:15377"/>
        <dbReference type="ChEBI" id="CHEBI:43474"/>
        <dbReference type="ChEBI" id="CHEBI:195537"/>
        <dbReference type="ChEBI" id="CHEBI:195539"/>
    </reaction>
    <physiologicalReaction direction="left-to-right" evidence="11">
        <dbReference type="Rhea" id="RHEA:77132"/>
    </physiologicalReaction>
</comment>
<protein>
    <recommendedName>
        <fullName evidence="14">Phytase A</fullName>
    </recommendedName>
    <alternativeName>
        <fullName evidence="15">Histidine acid phosphatase phyA</fullName>
    </alternativeName>
    <alternativeName>
        <fullName evidence="8">Myo-inositol hexakisphosphate phosphohydrolase A</fullName>
    </alternativeName>
    <alternativeName>
        <fullName evidence="7">Myo-inositol-hexaphosphate 3-phosphohydrolase A</fullName>
    </alternativeName>
</protein>
<evidence type="ECO:0000256" key="5">
    <source>
        <dbReference type="ARBA" id="ARBA00023157"/>
    </source>
</evidence>
<keyword evidence="5 16" id="KW-1015">Disulfide bond</keyword>
<evidence type="ECO:0000256" key="14">
    <source>
        <dbReference type="ARBA" id="ARBA00044106"/>
    </source>
</evidence>
<dbReference type="PANTHER" id="PTHR20963:SF24">
    <property type="entry name" value="3-PHYTASE B"/>
    <property type="match status" value="1"/>
</dbReference>
<dbReference type="InterPro" id="IPR000560">
    <property type="entry name" value="His_Pase_clade-2"/>
</dbReference>